<evidence type="ECO:0000313" key="3">
    <source>
        <dbReference type="Proteomes" id="UP001420932"/>
    </source>
</evidence>
<keyword evidence="3" id="KW-1185">Reference proteome</keyword>
<keyword evidence="1" id="KW-1133">Transmembrane helix</keyword>
<keyword evidence="1" id="KW-0472">Membrane</keyword>
<reference evidence="2 3" key="1">
    <citation type="submission" date="2024-01" db="EMBL/GenBank/DDBJ databases">
        <title>Genome assemblies of Stephania.</title>
        <authorList>
            <person name="Yang L."/>
        </authorList>
    </citation>
    <scope>NUCLEOTIDE SEQUENCE [LARGE SCALE GENOMIC DNA]</scope>
    <source>
        <strain evidence="2">YNDBR</strain>
        <tissue evidence="2">Leaf</tissue>
    </source>
</reference>
<accession>A0AAP0FC34</accession>
<dbReference type="Proteomes" id="UP001420932">
    <property type="component" value="Unassembled WGS sequence"/>
</dbReference>
<organism evidence="2 3">
    <name type="scientific">Stephania yunnanensis</name>
    <dbReference type="NCBI Taxonomy" id="152371"/>
    <lineage>
        <taxon>Eukaryota</taxon>
        <taxon>Viridiplantae</taxon>
        <taxon>Streptophyta</taxon>
        <taxon>Embryophyta</taxon>
        <taxon>Tracheophyta</taxon>
        <taxon>Spermatophyta</taxon>
        <taxon>Magnoliopsida</taxon>
        <taxon>Ranunculales</taxon>
        <taxon>Menispermaceae</taxon>
        <taxon>Menispermoideae</taxon>
        <taxon>Cissampelideae</taxon>
        <taxon>Stephania</taxon>
    </lineage>
</organism>
<dbReference type="EMBL" id="JBBNAF010000010">
    <property type="protein sequence ID" value="KAK9107377.1"/>
    <property type="molecule type" value="Genomic_DNA"/>
</dbReference>
<evidence type="ECO:0000313" key="2">
    <source>
        <dbReference type="EMBL" id="KAK9107377.1"/>
    </source>
</evidence>
<keyword evidence="1" id="KW-0812">Transmembrane</keyword>
<protein>
    <submittedName>
        <fullName evidence="2">Uncharacterized protein</fullName>
    </submittedName>
</protein>
<evidence type="ECO:0000256" key="1">
    <source>
        <dbReference type="SAM" id="Phobius"/>
    </source>
</evidence>
<comment type="caution">
    <text evidence="2">The sequence shown here is derived from an EMBL/GenBank/DDBJ whole genome shotgun (WGS) entry which is preliminary data.</text>
</comment>
<feature type="transmembrane region" description="Helical" evidence="1">
    <location>
        <begin position="22"/>
        <end position="41"/>
    </location>
</feature>
<proteinExistence type="predicted"/>
<name>A0AAP0FC34_9MAGN</name>
<gene>
    <name evidence="2" type="ORF">Syun_023388</name>
</gene>
<sequence length="77" mass="8634">MTDLTSPSHLLQWSLLILQRSIFLQLACVIAQLLAMLSGISTMQFMVGGHKGWTSNVNYTESAKTQHFYIIIGDYLS</sequence>
<dbReference type="AlphaFoldDB" id="A0AAP0FC34"/>